<dbReference type="STRING" id="1616788.AR543_00990"/>
<dbReference type="Proteomes" id="UP000078148">
    <property type="component" value="Chromosome"/>
</dbReference>
<reference evidence="5 6" key="2">
    <citation type="journal article" date="2016" name="Int. J. Syst. Evol. Microbiol.">
        <title>Paenibacillus bovis sp. nov., isolated from raw yak (Bos grunniens) milk.</title>
        <authorList>
            <person name="Gao C."/>
            <person name="Han J."/>
            <person name="Liu Z."/>
            <person name="Xu X."/>
            <person name="Hang F."/>
            <person name="Wu Z."/>
        </authorList>
    </citation>
    <scope>NUCLEOTIDE SEQUENCE [LARGE SCALE GENOMIC DNA]</scope>
    <source>
        <strain evidence="5 6">BD3526</strain>
    </source>
</reference>
<dbReference type="InterPro" id="IPR002022">
    <property type="entry name" value="Pec_lyase"/>
</dbReference>
<protein>
    <submittedName>
        <fullName evidence="5">Pectate lyase</fullName>
    </submittedName>
</protein>
<feature type="region of interest" description="Disordered" evidence="3">
    <location>
        <begin position="1"/>
        <end position="22"/>
    </location>
</feature>
<feature type="domain" description="Pectate lyase" evidence="4">
    <location>
        <begin position="47"/>
        <end position="271"/>
    </location>
</feature>
<dbReference type="InterPro" id="IPR012334">
    <property type="entry name" value="Pectin_lyas_fold"/>
</dbReference>
<evidence type="ECO:0000313" key="5">
    <source>
        <dbReference type="EMBL" id="ANF98568.1"/>
    </source>
</evidence>
<dbReference type="GO" id="GO:0000272">
    <property type="term" value="P:polysaccharide catabolic process"/>
    <property type="evidence" value="ECO:0007669"/>
    <property type="project" value="UniProtKB-KW"/>
</dbReference>
<sequence>MGLGTALQAPSTQAASNYPDPMQGLTGFAGNAKNEYGQSKSAVTGGNGGAVVTVNTLDELKQQVGDTQRKTVIVGRNISSSGKALVNLGANKTIVGAYNNNKLTNVYLTTTGSSSNIIFKNLVIAHTANINENNDIPLYINNGQNYWVDHVTLEGHGYDPNGHDLDKLMYVGSGADYITISNSKFTNHRYGLILGWPNDDDASVKQYTGLPHLTMTNNYFNNVYTRAPGLMRYGYFHVKNNLIQNFKLGFTVATNAKIYSEGNAFNADGNSAIINVDPSTKLSGQFKDTGSSPAITSNLPVTSWKPSSNYSYSVMSPAAAKQYALSYAGAQNTALQYP</sequence>
<keyword evidence="2" id="KW-0624">Polysaccharide degradation</keyword>
<dbReference type="PANTHER" id="PTHR31683:SF18">
    <property type="entry name" value="PECTATE LYASE 21-RELATED"/>
    <property type="match status" value="1"/>
</dbReference>
<name>A0A172ZLV7_9BACL</name>
<dbReference type="GO" id="GO:0030570">
    <property type="term" value="F:pectate lyase activity"/>
    <property type="evidence" value="ECO:0007669"/>
    <property type="project" value="InterPro"/>
</dbReference>
<proteinExistence type="inferred from homology"/>
<comment type="subcellular location">
    <subcellularLocation>
        <location evidence="2">Secreted</location>
    </subcellularLocation>
</comment>
<gene>
    <name evidence="5" type="ORF">AR543_00990</name>
</gene>
<dbReference type="Pfam" id="PF00544">
    <property type="entry name" value="Pectate_lyase_4"/>
    <property type="match status" value="1"/>
</dbReference>
<evidence type="ECO:0000256" key="2">
    <source>
        <dbReference type="RuleBase" id="RU361173"/>
    </source>
</evidence>
<keyword evidence="2" id="KW-0964">Secreted</keyword>
<evidence type="ECO:0000259" key="4">
    <source>
        <dbReference type="SMART" id="SM00656"/>
    </source>
</evidence>
<dbReference type="EMBL" id="CP013023">
    <property type="protein sequence ID" value="ANF98568.1"/>
    <property type="molecule type" value="Genomic_DNA"/>
</dbReference>
<dbReference type="GO" id="GO:0005576">
    <property type="term" value="C:extracellular region"/>
    <property type="evidence" value="ECO:0007669"/>
    <property type="project" value="UniProtKB-SubCell"/>
</dbReference>
<keyword evidence="1 2" id="KW-0456">Lyase</keyword>
<dbReference type="KEGG" id="pbv:AR543_00990"/>
<reference evidence="6" key="1">
    <citation type="submission" date="2015-10" db="EMBL/GenBank/DDBJ databases">
        <title>Genome of Paenibacillus bovis sp. nov.</title>
        <authorList>
            <person name="Wu Z."/>
            <person name="Gao C."/>
            <person name="Liu Z."/>
            <person name="Zheng H."/>
        </authorList>
    </citation>
    <scope>NUCLEOTIDE SEQUENCE [LARGE SCALE GENOMIC DNA]</scope>
    <source>
        <strain evidence="6">BD3526</strain>
    </source>
</reference>
<accession>A0A172ZLV7</accession>
<dbReference type="SUPFAM" id="SSF51126">
    <property type="entry name" value="Pectin lyase-like"/>
    <property type="match status" value="1"/>
</dbReference>
<evidence type="ECO:0000256" key="1">
    <source>
        <dbReference type="ARBA" id="ARBA00023239"/>
    </source>
</evidence>
<dbReference type="InterPro" id="IPR045032">
    <property type="entry name" value="PEL"/>
</dbReference>
<evidence type="ECO:0000256" key="3">
    <source>
        <dbReference type="SAM" id="MobiDB-lite"/>
    </source>
</evidence>
<dbReference type="InterPro" id="IPR011050">
    <property type="entry name" value="Pectin_lyase_fold/virulence"/>
</dbReference>
<keyword evidence="6" id="KW-1185">Reference proteome</keyword>
<dbReference type="SMART" id="SM00656">
    <property type="entry name" value="Amb_all"/>
    <property type="match status" value="1"/>
</dbReference>
<dbReference type="PANTHER" id="PTHR31683">
    <property type="entry name" value="PECTATE LYASE 18-RELATED"/>
    <property type="match status" value="1"/>
</dbReference>
<dbReference type="Gene3D" id="2.160.20.10">
    <property type="entry name" value="Single-stranded right-handed beta-helix, Pectin lyase-like"/>
    <property type="match status" value="1"/>
</dbReference>
<comment type="similarity">
    <text evidence="2">Belongs to the polysaccharide lyase 1 family.</text>
</comment>
<keyword evidence="2" id="KW-0119">Carbohydrate metabolism</keyword>
<evidence type="ECO:0000313" key="6">
    <source>
        <dbReference type="Proteomes" id="UP000078148"/>
    </source>
</evidence>
<organism evidence="5 6">
    <name type="scientific">Paenibacillus bovis</name>
    <dbReference type="NCBI Taxonomy" id="1616788"/>
    <lineage>
        <taxon>Bacteria</taxon>
        <taxon>Bacillati</taxon>
        <taxon>Bacillota</taxon>
        <taxon>Bacilli</taxon>
        <taxon>Bacillales</taxon>
        <taxon>Paenibacillaceae</taxon>
        <taxon>Paenibacillus</taxon>
    </lineage>
</organism>
<dbReference type="AlphaFoldDB" id="A0A172ZLV7"/>